<protein>
    <recommendedName>
        <fullName evidence="2">histidine kinase</fullName>
        <ecNumber evidence="2">2.7.13.3</ecNumber>
    </recommendedName>
</protein>
<evidence type="ECO:0000256" key="6">
    <source>
        <dbReference type="ARBA" id="ARBA00023012"/>
    </source>
</evidence>
<evidence type="ECO:0000256" key="5">
    <source>
        <dbReference type="ARBA" id="ARBA00022777"/>
    </source>
</evidence>
<evidence type="ECO:0000256" key="8">
    <source>
        <dbReference type="SAM" id="Phobius"/>
    </source>
</evidence>
<evidence type="ECO:0000313" key="11">
    <source>
        <dbReference type="Proteomes" id="UP000007394"/>
    </source>
</evidence>
<keyword evidence="8" id="KW-0812">Transmembrane</keyword>
<dbReference type="CDD" id="cd00075">
    <property type="entry name" value="HATPase"/>
    <property type="match status" value="1"/>
</dbReference>
<dbReference type="PANTHER" id="PTHR43711">
    <property type="entry name" value="TWO-COMPONENT HISTIDINE KINASE"/>
    <property type="match status" value="1"/>
</dbReference>
<dbReference type="KEGG" id="ial:IALB_2696"/>
<dbReference type="OrthoDB" id="9808898at2"/>
<evidence type="ECO:0000256" key="2">
    <source>
        <dbReference type="ARBA" id="ARBA00012438"/>
    </source>
</evidence>
<dbReference type="Proteomes" id="UP000007394">
    <property type="component" value="Chromosome"/>
</dbReference>
<dbReference type="HOGENOM" id="CLU_026375_3_1_10"/>
<dbReference type="InterPro" id="IPR036890">
    <property type="entry name" value="HATPase_C_sf"/>
</dbReference>
<proteinExistence type="predicted"/>
<dbReference type="eggNOG" id="COG2205">
    <property type="taxonomic scope" value="Bacteria"/>
</dbReference>
<feature type="domain" description="Histidine kinase" evidence="9">
    <location>
        <begin position="292"/>
        <end position="510"/>
    </location>
</feature>
<organism evidence="10 11">
    <name type="scientific">Ignavibacterium album (strain DSM 19864 / JCM 16511 / NBRC 101810 / Mat9-16)</name>
    <dbReference type="NCBI Taxonomy" id="945713"/>
    <lineage>
        <taxon>Bacteria</taxon>
        <taxon>Pseudomonadati</taxon>
        <taxon>Ignavibacteriota</taxon>
        <taxon>Ignavibacteria</taxon>
        <taxon>Ignavibacteriales</taxon>
        <taxon>Ignavibacteriaceae</taxon>
        <taxon>Ignavibacterium</taxon>
    </lineage>
</organism>
<evidence type="ECO:0000256" key="4">
    <source>
        <dbReference type="ARBA" id="ARBA00022679"/>
    </source>
</evidence>
<evidence type="ECO:0000259" key="9">
    <source>
        <dbReference type="PROSITE" id="PS50109"/>
    </source>
</evidence>
<dbReference type="InterPro" id="IPR004358">
    <property type="entry name" value="Sig_transdc_His_kin-like_C"/>
</dbReference>
<keyword evidence="7 8" id="KW-0472">Membrane</keyword>
<evidence type="ECO:0000256" key="7">
    <source>
        <dbReference type="ARBA" id="ARBA00023136"/>
    </source>
</evidence>
<dbReference type="AlphaFoldDB" id="I0AN42"/>
<gene>
    <name evidence="10" type="ordered locus">IALB_2696</name>
</gene>
<dbReference type="Gene3D" id="1.10.287.130">
    <property type="match status" value="1"/>
</dbReference>
<dbReference type="FunFam" id="1.10.287.130:FF:000001">
    <property type="entry name" value="Two-component sensor histidine kinase"/>
    <property type="match status" value="1"/>
</dbReference>
<keyword evidence="3" id="KW-0597">Phosphoprotein</keyword>
<dbReference type="STRING" id="945713.IALB_2696"/>
<accession>I0AN42</accession>
<evidence type="ECO:0000256" key="3">
    <source>
        <dbReference type="ARBA" id="ARBA00022553"/>
    </source>
</evidence>
<keyword evidence="4" id="KW-0808">Transferase</keyword>
<evidence type="ECO:0000256" key="1">
    <source>
        <dbReference type="ARBA" id="ARBA00000085"/>
    </source>
</evidence>
<dbReference type="EMBL" id="CP003418">
    <property type="protein sequence ID" value="AFH50399.1"/>
    <property type="molecule type" value="Genomic_DNA"/>
</dbReference>
<dbReference type="SMART" id="SM00388">
    <property type="entry name" value="HisKA"/>
    <property type="match status" value="1"/>
</dbReference>
<dbReference type="SUPFAM" id="SSF47384">
    <property type="entry name" value="Homodimeric domain of signal transducing histidine kinase"/>
    <property type="match status" value="1"/>
</dbReference>
<evidence type="ECO:0000313" key="10">
    <source>
        <dbReference type="EMBL" id="AFH50399.1"/>
    </source>
</evidence>
<dbReference type="Pfam" id="PF00512">
    <property type="entry name" value="HisKA"/>
    <property type="match status" value="1"/>
</dbReference>
<dbReference type="SUPFAM" id="SSF55874">
    <property type="entry name" value="ATPase domain of HSP90 chaperone/DNA topoisomerase II/histidine kinase"/>
    <property type="match status" value="1"/>
</dbReference>
<reference evidence="10 11" key="1">
    <citation type="journal article" date="2012" name="Front. Microbiol.">
        <title>Complete genome of Ignavibacterium album, a metabolically versatile, flagellated, facultative anaerobe from the phylum Chlorobi.</title>
        <authorList>
            <person name="Liu Z."/>
            <person name="Frigaard N.-U."/>
            <person name="Vogl K."/>
            <person name="Iino T."/>
            <person name="Ohkuma M."/>
            <person name="Overmann J."/>
            <person name="Bryant D.A."/>
        </authorList>
    </citation>
    <scope>NUCLEOTIDE SEQUENCE [LARGE SCALE GENOMIC DNA]</scope>
    <source>
        <strain evidence="11">DSM 19864 / JCM 16511 / NBRC 101810 / Mat9-16</strain>
    </source>
</reference>
<dbReference type="Gene3D" id="3.30.565.10">
    <property type="entry name" value="Histidine kinase-like ATPase, C-terminal domain"/>
    <property type="match status" value="1"/>
</dbReference>
<name>I0AN42_IGNAJ</name>
<keyword evidence="11" id="KW-1185">Reference proteome</keyword>
<dbReference type="EC" id="2.7.13.3" evidence="2"/>
<keyword evidence="8" id="KW-1133">Transmembrane helix</keyword>
<comment type="catalytic activity">
    <reaction evidence="1">
        <text>ATP + protein L-histidine = ADP + protein N-phospho-L-histidine.</text>
        <dbReference type="EC" id="2.7.13.3"/>
    </reaction>
</comment>
<keyword evidence="5 10" id="KW-0418">Kinase</keyword>
<dbReference type="RefSeq" id="WP_014561540.1">
    <property type="nucleotide sequence ID" value="NC_017464.1"/>
</dbReference>
<keyword evidence="6" id="KW-0902">Two-component regulatory system</keyword>
<dbReference type="InterPro" id="IPR003661">
    <property type="entry name" value="HisK_dim/P_dom"/>
</dbReference>
<dbReference type="PROSITE" id="PS50109">
    <property type="entry name" value="HIS_KIN"/>
    <property type="match status" value="1"/>
</dbReference>
<dbReference type="InterPro" id="IPR003594">
    <property type="entry name" value="HATPase_dom"/>
</dbReference>
<dbReference type="PANTHER" id="PTHR43711:SF1">
    <property type="entry name" value="HISTIDINE KINASE 1"/>
    <property type="match status" value="1"/>
</dbReference>
<dbReference type="FunFam" id="3.30.565.10:FF:000006">
    <property type="entry name" value="Sensor histidine kinase WalK"/>
    <property type="match status" value="1"/>
</dbReference>
<dbReference type="InterPro" id="IPR005467">
    <property type="entry name" value="His_kinase_dom"/>
</dbReference>
<dbReference type="InterPro" id="IPR050736">
    <property type="entry name" value="Sensor_HK_Regulatory"/>
</dbReference>
<dbReference type="CDD" id="cd00082">
    <property type="entry name" value="HisKA"/>
    <property type="match status" value="1"/>
</dbReference>
<dbReference type="SMART" id="SM00387">
    <property type="entry name" value="HATPase_c"/>
    <property type="match status" value="1"/>
</dbReference>
<sequence length="512" mass="58177">MKKIGIILLLIIVLPIGFLIFNEIGKLNETEKVLEETYNNQLQTILFSVNQYSDDILNSWANKANELNEDDQLLKNFIRENLAIESIFFLYEGKDESAKFIFDEKFISSSDSIKSVVKSILVSNKNLISRLADYQKAGYRKLEPLPVNNVSDLAVVVFSNQNDNKVYTITGFVINPQEFVRKILLPRLQQISQENFIILVRDYQNRFIVSSTNTNYSGQVEFEKQMWLIPHYKIGIVLTRGTIQDLIRNRATNNMILIAILLLVLIAAVMFAYRAVKKELELAQLKADFVSNVSHELRTPLALISMFAETLELDRVKNDEKKKEYYSIISQEANRLGRIVNSILNFAKMEAGKRKFNFESINLNNVVENIYQTYSYHLQNKGFKFEKQLTENLPEVKADAEAISEAIINLIDNAVKYSADLKEVTLKTISTGNSVIVEVIDKGIGISPEDQKKVFDKFYRVSSGLIHNVKGTGIGLSLVKQIVDAHNGTIELVSEPGKGSTFRIILPIDINN</sequence>
<feature type="transmembrane region" description="Helical" evidence="8">
    <location>
        <begin position="255"/>
        <end position="276"/>
    </location>
</feature>
<dbReference type="PRINTS" id="PR00344">
    <property type="entry name" value="BCTRLSENSOR"/>
</dbReference>
<dbReference type="InterPro" id="IPR036097">
    <property type="entry name" value="HisK_dim/P_sf"/>
</dbReference>
<dbReference type="Pfam" id="PF02518">
    <property type="entry name" value="HATPase_c"/>
    <property type="match status" value="1"/>
</dbReference>
<dbReference type="GO" id="GO:0000155">
    <property type="term" value="F:phosphorelay sensor kinase activity"/>
    <property type="evidence" value="ECO:0007669"/>
    <property type="project" value="InterPro"/>
</dbReference>